<dbReference type="Proteomes" id="UP000678679">
    <property type="component" value="Chromosome 1"/>
</dbReference>
<keyword evidence="1" id="KW-0732">Signal</keyword>
<organism evidence="2 3">
    <name type="scientific">Flammeovirga yaeyamensis</name>
    <dbReference type="NCBI Taxonomy" id="367791"/>
    <lineage>
        <taxon>Bacteria</taxon>
        <taxon>Pseudomonadati</taxon>
        <taxon>Bacteroidota</taxon>
        <taxon>Cytophagia</taxon>
        <taxon>Cytophagales</taxon>
        <taxon>Flammeovirgaceae</taxon>
        <taxon>Flammeovirga</taxon>
    </lineage>
</organism>
<sequence>MRSSIFAFILINTFFVSNLSIAQQVYTVSELKDYYHKEKNHLPTPTNGWHEVWVIMPDDKDFFNKHQKEILDARVFVEDNRITKVYYDNEKYVENVFATSKVKKGHATFEKVYLDVNYNLTEIFSAHIHEVIFKDHRAEVQSPLAKGAYVGNAIFYSNEEKLDKFGFYVFVRDIETDQFDLIGYLKESDDEVSCENLKNLHIPLRHGQYEIFSVQNKIQFDRRMPLKKLDLQVYENECHPVELVVR</sequence>
<evidence type="ECO:0000313" key="3">
    <source>
        <dbReference type="Proteomes" id="UP000678679"/>
    </source>
</evidence>
<dbReference type="AlphaFoldDB" id="A0AAX1N233"/>
<gene>
    <name evidence="2" type="ORF">KMW28_11035</name>
</gene>
<dbReference type="KEGG" id="fya:KMW28_11035"/>
<feature type="chain" id="PRO_5043925902" evidence="1">
    <location>
        <begin position="23"/>
        <end position="246"/>
    </location>
</feature>
<protein>
    <submittedName>
        <fullName evidence="2">Uncharacterized protein</fullName>
    </submittedName>
</protein>
<reference evidence="2 3" key="1">
    <citation type="submission" date="2021-05" db="EMBL/GenBank/DDBJ databases">
        <title>Comparative genomic studies on the polysaccharide-degrading batcterial strains of the Flammeovirga genus.</title>
        <authorList>
            <person name="Zewei F."/>
            <person name="Zheng Z."/>
            <person name="Yu L."/>
            <person name="Ruyue G."/>
            <person name="Yanhong M."/>
            <person name="Yuanyuan C."/>
            <person name="Jingyan G."/>
            <person name="Wenjun H."/>
        </authorList>
    </citation>
    <scope>NUCLEOTIDE SEQUENCE [LARGE SCALE GENOMIC DNA]</scope>
    <source>
        <strain evidence="2 3">NBRC:100898</strain>
    </source>
</reference>
<feature type="signal peptide" evidence="1">
    <location>
        <begin position="1"/>
        <end position="22"/>
    </location>
</feature>
<proteinExistence type="predicted"/>
<accession>A0AAX1N233</accession>
<dbReference type="EMBL" id="CP076132">
    <property type="protein sequence ID" value="QWG00185.1"/>
    <property type="molecule type" value="Genomic_DNA"/>
</dbReference>
<keyword evidence="3" id="KW-1185">Reference proteome</keyword>
<evidence type="ECO:0000313" key="2">
    <source>
        <dbReference type="EMBL" id="QWG00185.1"/>
    </source>
</evidence>
<name>A0AAX1N233_9BACT</name>
<dbReference type="RefSeq" id="WP_169663370.1">
    <property type="nucleotide sequence ID" value="NZ_CP076132.1"/>
</dbReference>
<evidence type="ECO:0000256" key="1">
    <source>
        <dbReference type="SAM" id="SignalP"/>
    </source>
</evidence>